<dbReference type="AlphaFoldDB" id="A0A371YYJ5"/>
<evidence type="ECO:0000313" key="3">
    <source>
        <dbReference type="Proteomes" id="UP000262371"/>
    </source>
</evidence>
<dbReference type="Gene3D" id="3.30.70.1320">
    <property type="entry name" value="Multidrug efflux transporter AcrB pore domain like"/>
    <property type="match status" value="1"/>
</dbReference>
<feature type="transmembrane region" description="Helical" evidence="1">
    <location>
        <begin position="429"/>
        <end position="448"/>
    </location>
</feature>
<dbReference type="PROSITE" id="PS51257">
    <property type="entry name" value="PROKAR_LIPOPROTEIN"/>
    <property type="match status" value="1"/>
</dbReference>
<protein>
    <submittedName>
        <fullName evidence="2">Efflux RND transporter permease subunit</fullName>
    </submittedName>
</protein>
<keyword evidence="1" id="KW-1133">Transmembrane helix</keyword>
<organism evidence="2 3">
    <name type="scientific">Komagataeibacter melaceti</name>
    <dbReference type="NCBI Taxonomy" id="2766577"/>
    <lineage>
        <taxon>Bacteria</taxon>
        <taxon>Pseudomonadati</taxon>
        <taxon>Pseudomonadota</taxon>
        <taxon>Alphaproteobacteria</taxon>
        <taxon>Acetobacterales</taxon>
        <taxon>Acetobacteraceae</taxon>
        <taxon>Komagataeibacter</taxon>
    </lineage>
</organism>
<dbReference type="OrthoDB" id="9798415at2"/>
<dbReference type="Gene3D" id="3.30.2090.10">
    <property type="entry name" value="Multidrug efflux transporter AcrB TolC docking domain, DN and DC subdomains"/>
    <property type="match status" value="2"/>
</dbReference>
<proteinExistence type="predicted"/>
<dbReference type="GO" id="GO:0005886">
    <property type="term" value="C:plasma membrane"/>
    <property type="evidence" value="ECO:0007669"/>
    <property type="project" value="TreeGrafter"/>
</dbReference>
<feature type="transmembrane region" description="Helical" evidence="1">
    <location>
        <begin position="898"/>
        <end position="921"/>
    </location>
</feature>
<dbReference type="PANTHER" id="PTHR32063:SF18">
    <property type="entry name" value="CATION EFFLUX SYSTEM PROTEIN"/>
    <property type="match status" value="1"/>
</dbReference>
<evidence type="ECO:0000313" key="2">
    <source>
        <dbReference type="EMBL" id="RFD19303.1"/>
    </source>
</evidence>
<feature type="transmembrane region" description="Helical" evidence="1">
    <location>
        <begin position="357"/>
        <end position="376"/>
    </location>
</feature>
<dbReference type="PANTHER" id="PTHR32063">
    <property type="match status" value="1"/>
</dbReference>
<keyword evidence="1" id="KW-0472">Membrane</keyword>
<dbReference type="Gene3D" id="3.30.70.1440">
    <property type="entry name" value="Multidrug efflux transporter AcrB pore domain"/>
    <property type="match status" value="1"/>
</dbReference>
<feature type="transmembrane region" description="Helical" evidence="1">
    <location>
        <begin position="949"/>
        <end position="969"/>
    </location>
</feature>
<feature type="transmembrane region" description="Helical" evidence="1">
    <location>
        <begin position="388"/>
        <end position="409"/>
    </location>
</feature>
<dbReference type="Gene3D" id="3.30.70.1430">
    <property type="entry name" value="Multidrug efflux transporter AcrB pore domain"/>
    <property type="match status" value="2"/>
</dbReference>
<comment type="caution">
    <text evidence="2">The sequence shown here is derived from an EMBL/GenBank/DDBJ whole genome shotgun (WGS) entry which is preliminary data.</text>
</comment>
<feature type="transmembrane region" description="Helical" evidence="1">
    <location>
        <begin position="874"/>
        <end position="892"/>
    </location>
</feature>
<dbReference type="RefSeq" id="WP_116703590.1">
    <property type="nucleotide sequence ID" value="NZ_QUWV01000105.1"/>
</dbReference>
<accession>A0A371YYJ5</accession>
<gene>
    <name evidence="2" type="ORF">DY926_11995</name>
</gene>
<feature type="transmembrane region" description="Helical" evidence="1">
    <location>
        <begin position="975"/>
        <end position="998"/>
    </location>
</feature>
<feature type="transmembrane region" description="Helical" evidence="1">
    <location>
        <begin position="332"/>
        <end position="351"/>
    </location>
</feature>
<evidence type="ECO:0000256" key="1">
    <source>
        <dbReference type="SAM" id="Phobius"/>
    </source>
</evidence>
<dbReference type="Pfam" id="PF00873">
    <property type="entry name" value="ACR_tran"/>
    <property type="match status" value="1"/>
</dbReference>
<keyword evidence="1" id="KW-0812">Transmembrane</keyword>
<dbReference type="EMBL" id="QUWV01000105">
    <property type="protein sequence ID" value="RFD19303.1"/>
    <property type="molecule type" value="Genomic_DNA"/>
</dbReference>
<dbReference type="Proteomes" id="UP000262371">
    <property type="component" value="Unassembled WGS sequence"/>
</dbReference>
<dbReference type="PRINTS" id="PR00702">
    <property type="entry name" value="ACRIFLAVINRP"/>
</dbReference>
<sequence length="1012" mass="107170">MMDRFNVSRWAVGHPALVSFMMACLFLAGGYGFFHLGRAEDPAFTLKNMIVSAQWPGAGAQQMQRQVAEPLEQGLRDIEAIDVLSTYCVPAACVTQIFLRDDERKERVPVIWQQVRNRLSDLSPNLPSGVALAANDDYADVYGYVFALTGGENADLIKTSEYLKKIFQAVHGVGKVQISGEIPQQVTVDLDPQQAAARGISLDQVARSLQGRSALASGGSVDFTTVVPLNVSGALGGVRSVEDTPLAGHSGTMRVKDIARVSRDYADPAPSLIRYGGRPAVVIAVAMADGADGLALGRALEKAAAAAVLPAGMTLTQVEDQSRVIREAVDTFLIKFVVALSVVLLVAFVSLGLKAGIIVACSVPLTLAGVSLYMGMEHIGLDRISLGALILSLGLLVDDAIISIEAMIVQLEQGRSREEAASFAWSHTAFPMLTGTVLTVVSFLPVGLAQSTTGEYAGEIFWVSAAALLFSWVVAVVFIPFLGVHLLPEAKQPSQASRESRLAIMLRHLLGTSLRYKKNVAGGTIMLLIVACGGFMFVDQQFFPQSDRPEVIVDVAMPPGTAIGETDAAVGIVEKHLAGSPSLRHMEAHIGDGAPRFYLPYAPATPSAAHATLLLVAQDLDAREQLIQQVEAISMPAGVHLHVQRLSLGPTADFPVQYRIIGPDPDTLRAIARNVDEILRGTEGAVSVQADWGNRTPSLTLEADPDKLAYFQTDRVSVAAQLQAAISGEVAGDIPDGHHHIPVMVRAARPMRSDPGLWTNLPIVTGTAVVPLGQLGAIRMTTDFPILWQRNGELCMTVQSGVATDIQPATVVQRATSAIETLRKGLPAGYRIETGGDVELSSTADSAIFAFLPLTGGLMLLALMIQLQSFSRSLLVLFSAPLGLIGMVSGLLVTGAPFGFVALLGLIALAGMIMRNTILLVDQIQSSHQGGTSLHAAIIDATLTRARPVCLTAVAAILAFIPLSFNVFWGPMAIVMIGGLVGGTALTLIAVPAFYAVLFDRTAATAEASAHA</sequence>
<name>A0A371YYJ5_9PROT</name>
<dbReference type="SUPFAM" id="SSF82693">
    <property type="entry name" value="Multidrug efflux transporter AcrB pore domain, PN1, PN2, PC1 and PC2 subdomains"/>
    <property type="match status" value="2"/>
</dbReference>
<keyword evidence="3" id="KW-1185">Reference proteome</keyword>
<reference evidence="2 3" key="1">
    <citation type="submission" date="2018-08" db="EMBL/GenBank/DDBJ databases">
        <title>Komagataeibacter sp. AV 382.</title>
        <authorList>
            <person name="Skraban J."/>
            <person name="Trcek J."/>
        </authorList>
    </citation>
    <scope>NUCLEOTIDE SEQUENCE [LARGE SCALE GENOMIC DNA]</scope>
    <source>
        <strain evidence="2 3">AV 382</strain>
    </source>
</reference>
<feature type="transmembrane region" description="Helical" evidence="1">
    <location>
        <begin position="847"/>
        <end position="867"/>
    </location>
</feature>
<feature type="transmembrane region" description="Helical" evidence="1">
    <location>
        <begin position="460"/>
        <end position="482"/>
    </location>
</feature>
<dbReference type="InterPro" id="IPR001036">
    <property type="entry name" value="Acrflvin-R"/>
</dbReference>
<dbReference type="InterPro" id="IPR027463">
    <property type="entry name" value="AcrB_DN_DC_subdom"/>
</dbReference>
<feature type="transmembrane region" description="Helical" evidence="1">
    <location>
        <begin position="757"/>
        <end position="778"/>
    </location>
</feature>
<dbReference type="GO" id="GO:0042910">
    <property type="term" value="F:xenobiotic transmembrane transporter activity"/>
    <property type="evidence" value="ECO:0007669"/>
    <property type="project" value="TreeGrafter"/>
</dbReference>
<feature type="transmembrane region" description="Helical" evidence="1">
    <location>
        <begin position="12"/>
        <end position="34"/>
    </location>
</feature>
<dbReference type="Gene3D" id="1.20.1640.10">
    <property type="entry name" value="Multidrug efflux transporter AcrB transmembrane domain"/>
    <property type="match status" value="2"/>
</dbReference>
<dbReference type="SUPFAM" id="SSF82866">
    <property type="entry name" value="Multidrug efflux transporter AcrB transmembrane domain"/>
    <property type="match status" value="2"/>
</dbReference>
<feature type="transmembrane region" description="Helical" evidence="1">
    <location>
        <begin position="520"/>
        <end position="538"/>
    </location>
</feature>
<dbReference type="SUPFAM" id="SSF82714">
    <property type="entry name" value="Multidrug efflux transporter AcrB TolC docking domain, DN and DC subdomains"/>
    <property type="match status" value="2"/>
</dbReference>